<dbReference type="FunFam" id="1.20.58.220:FF:000004">
    <property type="entry name" value="Phosphate-specific transport system accessory protein PhoU"/>
    <property type="match status" value="1"/>
</dbReference>
<dbReference type="NCBIfam" id="TIGR02135">
    <property type="entry name" value="phoU_full"/>
    <property type="match status" value="1"/>
</dbReference>
<gene>
    <name evidence="10" type="primary">phoU</name>
    <name evidence="10" type="ORF">JIN78_07925</name>
</gene>
<evidence type="ECO:0000256" key="7">
    <source>
        <dbReference type="ARBA" id="ARBA00056181"/>
    </source>
</evidence>
<feature type="domain" description="PhoU" evidence="9">
    <location>
        <begin position="143"/>
        <end position="218"/>
    </location>
</feature>
<feature type="domain" description="PhoU" evidence="9">
    <location>
        <begin position="32"/>
        <end position="119"/>
    </location>
</feature>
<evidence type="ECO:0000256" key="6">
    <source>
        <dbReference type="ARBA" id="ARBA00022592"/>
    </source>
</evidence>
<accession>A0A934RM96</accession>
<keyword evidence="4 8" id="KW-0813">Transport</keyword>
<dbReference type="InterPro" id="IPR028366">
    <property type="entry name" value="PhoU"/>
</dbReference>
<comment type="caution">
    <text evidence="10">The sequence shown here is derived from an EMBL/GenBank/DDBJ whole genome shotgun (WGS) entry which is preliminary data.</text>
</comment>
<comment type="function">
    <text evidence="7 8">Plays a role in the regulation of phosphate uptake.</text>
</comment>
<sequence length="221" mass="24859">MTTTTQRKSSMPGKHILASFDEALVALKEDVLELGVLCRTNLSHSVNALLKRELDQVARVLSNQDEMQNLAHRIDEDAMNLIVRFHPVASDLRFVLSSMKVGANLERVSNHVVKIAKRTPKILAIGEVVEVNLLEPLYLRSDQALGQAIVAYSDNNPDLVAELNEDDDEIDKLYKKARRTFTSAIEDNPANYRELIHLMFVARSLERIGDHAVHIAENLLE</sequence>
<dbReference type="GO" id="GO:0006817">
    <property type="term" value="P:phosphate ion transport"/>
    <property type="evidence" value="ECO:0007669"/>
    <property type="project" value="UniProtKB-KW"/>
</dbReference>
<protein>
    <recommendedName>
        <fullName evidence="8">Phosphate-specific transport system accessory protein PhoU</fullName>
    </recommendedName>
</protein>
<dbReference type="AlphaFoldDB" id="A0A934RM96"/>
<dbReference type="GO" id="GO:0045936">
    <property type="term" value="P:negative regulation of phosphate metabolic process"/>
    <property type="evidence" value="ECO:0007669"/>
    <property type="project" value="InterPro"/>
</dbReference>
<dbReference type="RefSeq" id="WP_200391420.1">
    <property type="nucleotide sequence ID" value="NZ_JAENIO010000016.1"/>
</dbReference>
<dbReference type="Gene3D" id="1.20.58.220">
    <property type="entry name" value="Phosphate transport system protein phou homolog 2, domain 2"/>
    <property type="match status" value="1"/>
</dbReference>
<dbReference type="GO" id="GO:0030643">
    <property type="term" value="P:intracellular phosphate ion homeostasis"/>
    <property type="evidence" value="ECO:0007669"/>
    <property type="project" value="InterPro"/>
</dbReference>
<dbReference type="GO" id="GO:0005737">
    <property type="term" value="C:cytoplasm"/>
    <property type="evidence" value="ECO:0007669"/>
    <property type="project" value="UniProtKB-SubCell"/>
</dbReference>
<dbReference type="Pfam" id="PF01895">
    <property type="entry name" value="PhoU"/>
    <property type="match status" value="2"/>
</dbReference>
<dbReference type="SUPFAM" id="SSF109755">
    <property type="entry name" value="PhoU-like"/>
    <property type="match status" value="1"/>
</dbReference>
<evidence type="ECO:0000313" key="11">
    <source>
        <dbReference type="Proteomes" id="UP000604083"/>
    </source>
</evidence>
<dbReference type="PANTHER" id="PTHR42930">
    <property type="entry name" value="PHOSPHATE-SPECIFIC TRANSPORT SYSTEM ACCESSORY PROTEIN PHOU"/>
    <property type="match status" value="1"/>
</dbReference>
<evidence type="ECO:0000256" key="8">
    <source>
        <dbReference type="PIRNR" id="PIRNR003107"/>
    </source>
</evidence>
<evidence type="ECO:0000256" key="5">
    <source>
        <dbReference type="ARBA" id="ARBA00022490"/>
    </source>
</evidence>
<dbReference type="EMBL" id="JAENIO010000016">
    <property type="protein sequence ID" value="MBK1833984.1"/>
    <property type="molecule type" value="Genomic_DNA"/>
</dbReference>
<dbReference type="PIRSF" id="PIRSF003107">
    <property type="entry name" value="PhoU"/>
    <property type="match status" value="1"/>
</dbReference>
<dbReference type="InterPro" id="IPR038078">
    <property type="entry name" value="PhoU-like_sf"/>
</dbReference>
<keyword evidence="11" id="KW-1185">Reference proteome</keyword>
<name>A0A934RM96_9BACT</name>
<evidence type="ECO:0000256" key="1">
    <source>
        <dbReference type="ARBA" id="ARBA00004496"/>
    </source>
</evidence>
<evidence type="ECO:0000256" key="3">
    <source>
        <dbReference type="ARBA" id="ARBA00011738"/>
    </source>
</evidence>
<keyword evidence="5 8" id="KW-0963">Cytoplasm</keyword>
<dbReference type="Proteomes" id="UP000604083">
    <property type="component" value="Unassembled WGS sequence"/>
</dbReference>
<evidence type="ECO:0000259" key="9">
    <source>
        <dbReference type="Pfam" id="PF01895"/>
    </source>
</evidence>
<keyword evidence="6 8" id="KW-0592">Phosphate transport</keyword>
<organism evidence="10 11">
    <name type="scientific">Roseibacillus ishigakijimensis</name>
    <dbReference type="NCBI Taxonomy" id="454146"/>
    <lineage>
        <taxon>Bacteria</taxon>
        <taxon>Pseudomonadati</taxon>
        <taxon>Verrucomicrobiota</taxon>
        <taxon>Verrucomicrobiia</taxon>
        <taxon>Verrucomicrobiales</taxon>
        <taxon>Verrucomicrobiaceae</taxon>
        <taxon>Roseibacillus</taxon>
    </lineage>
</organism>
<evidence type="ECO:0000256" key="2">
    <source>
        <dbReference type="ARBA" id="ARBA00008107"/>
    </source>
</evidence>
<dbReference type="PANTHER" id="PTHR42930:SF3">
    <property type="entry name" value="PHOSPHATE-SPECIFIC TRANSPORT SYSTEM ACCESSORY PROTEIN PHOU"/>
    <property type="match status" value="1"/>
</dbReference>
<comment type="similarity">
    <text evidence="2 8">Belongs to the PhoU family.</text>
</comment>
<comment type="subunit">
    <text evidence="3 8">Homodimer.</text>
</comment>
<evidence type="ECO:0000256" key="4">
    <source>
        <dbReference type="ARBA" id="ARBA00022448"/>
    </source>
</evidence>
<evidence type="ECO:0000313" key="10">
    <source>
        <dbReference type="EMBL" id="MBK1833984.1"/>
    </source>
</evidence>
<proteinExistence type="inferred from homology"/>
<dbReference type="InterPro" id="IPR026022">
    <property type="entry name" value="PhoU_dom"/>
</dbReference>
<reference evidence="10" key="1">
    <citation type="submission" date="2021-01" db="EMBL/GenBank/DDBJ databases">
        <title>Modified the classification status of verrucomicrobia.</title>
        <authorList>
            <person name="Feng X."/>
        </authorList>
    </citation>
    <scope>NUCLEOTIDE SEQUENCE</scope>
    <source>
        <strain evidence="10">KCTC 12986</strain>
    </source>
</reference>
<comment type="subcellular location">
    <subcellularLocation>
        <location evidence="1 8">Cytoplasm</location>
    </subcellularLocation>
</comment>